<feature type="transmembrane region" description="Helical" evidence="9">
    <location>
        <begin position="244"/>
        <end position="267"/>
    </location>
</feature>
<keyword evidence="11" id="KW-1185">Reference proteome</keyword>
<keyword evidence="6 9" id="KW-0472">Membrane</keyword>
<dbReference type="PANTHER" id="PTHR21137">
    <property type="entry name" value="ODORANT RECEPTOR"/>
    <property type="match status" value="1"/>
</dbReference>
<keyword evidence="4" id="KW-0552">Olfaction</keyword>
<evidence type="ECO:0000256" key="4">
    <source>
        <dbReference type="ARBA" id="ARBA00022725"/>
    </source>
</evidence>
<feature type="transmembrane region" description="Helical" evidence="9">
    <location>
        <begin position="632"/>
        <end position="651"/>
    </location>
</feature>
<evidence type="ECO:0000313" key="11">
    <source>
        <dbReference type="Proteomes" id="UP000667349"/>
    </source>
</evidence>
<feature type="non-terminal residue" evidence="10">
    <location>
        <position position="757"/>
    </location>
</feature>
<feature type="transmembrane region" description="Helical" evidence="9">
    <location>
        <begin position="601"/>
        <end position="620"/>
    </location>
</feature>
<sequence>MPQFTNMILAWGNVARMVEYVASANFSLMALCKLIGTWYHGETLRTLMISIMTDWMTSTNNRERNTMLNIAKRGRTLSVRCFVTMTGTVTFYICLNLLKFYRNVHQPQRNLVYRFSYPYNTQNTPNYEITFFTQLSGGMYSAMINCTIDTFISILVLHICAQLINLRMALNNLVNELAKGSISSSRFKKGLIAITMRHEHLIRNANTVDKCYSAVLFVHMLAATFQLCFESFQVFTIITSHLGIPIIKITFLSFYFSLVLTHLYFYCYSAEKLSTESTNMANGVYECKWYDIPPRDAKNLLFMIYRSTIPLKLTAGKFGTFSLEMFGTVRISFFTYRKNLNYMFMTHQWLWVFGIWPDPHMSLNDFRWPNIRFIIIVCNISLYVSAPQMMNVIRAWGNMTRMVENFVSVNFSLMAICKLLVTWYHGKTLQPLIVSIMIDWMTSTTNWERNTMLKIARRGRNLSLRCCLSALGLMIFSMSFHLLRLFKNIHQPRRNLVYQLEIIQKSPNYEITYIIQLFGGAYSIFANYMIDSFVSVLVLHVCSQLINLRLTINNLVNELANNSISSSRKERFKKDLAAIVVRHEHLIRNAKTIDGCYSSVLFMNLLLTTLQMCFIAFQIFTMITDNLKIPIVRMLFLLFYITFMLTHFYTYCYSAEKLMAESTNMAYGVYDCKWYGIPSKNAKDLMLIVYRSTIPLKLTAGKFGIFSLEMFGIVRCIYIFVEYRKIYYFLFICDYDVNLYICLHKNANVFIIIIYVN</sequence>
<organism evidence="10 11">
    <name type="scientific">Acromyrmex insinuator</name>
    <dbReference type="NCBI Taxonomy" id="230686"/>
    <lineage>
        <taxon>Eukaryota</taxon>
        <taxon>Metazoa</taxon>
        <taxon>Ecdysozoa</taxon>
        <taxon>Arthropoda</taxon>
        <taxon>Hexapoda</taxon>
        <taxon>Insecta</taxon>
        <taxon>Pterygota</taxon>
        <taxon>Neoptera</taxon>
        <taxon>Endopterygota</taxon>
        <taxon>Hymenoptera</taxon>
        <taxon>Apocrita</taxon>
        <taxon>Aculeata</taxon>
        <taxon>Formicoidea</taxon>
        <taxon>Formicidae</taxon>
        <taxon>Myrmicinae</taxon>
        <taxon>Acromyrmex</taxon>
    </lineage>
</organism>
<dbReference type="InterPro" id="IPR004117">
    <property type="entry name" value="7tm6_olfct_rcpt"/>
</dbReference>
<keyword evidence="8" id="KW-0807">Transducer</keyword>
<feature type="transmembrane region" description="Helical" evidence="9">
    <location>
        <begin position="368"/>
        <end position="386"/>
    </location>
</feature>
<comment type="subcellular location">
    <subcellularLocation>
        <location evidence="1">Membrane</location>
        <topology evidence="1">Multi-pass membrane protein</topology>
    </subcellularLocation>
</comment>
<feature type="transmembrane region" description="Helical" evidence="9">
    <location>
        <begin position="140"/>
        <end position="161"/>
    </location>
</feature>
<feature type="transmembrane region" description="Helical" evidence="9">
    <location>
        <begin position="462"/>
        <end position="486"/>
    </location>
</feature>
<dbReference type="GO" id="GO:0007165">
    <property type="term" value="P:signal transduction"/>
    <property type="evidence" value="ECO:0007669"/>
    <property type="project" value="UniProtKB-KW"/>
</dbReference>
<accession>A0A836EYM1</accession>
<gene>
    <name evidence="10" type="primary">Gpror4_7</name>
    <name evidence="10" type="ORF">G6Z75_0013502</name>
</gene>
<dbReference type="EMBL" id="JAANHZ010000552">
    <property type="protein sequence ID" value="KAG5309835.1"/>
    <property type="molecule type" value="Genomic_DNA"/>
</dbReference>
<evidence type="ECO:0000256" key="8">
    <source>
        <dbReference type="ARBA" id="ARBA00023224"/>
    </source>
</evidence>
<feature type="transmembrane region" description="Helical" evidence="9">
    <location>
        <begin position="77"/>
        <end position="98"/>
    </location>
</feature>
<keyword evidence="7" id="KW-0675">Receptor</keyword>
<dbReference type="GO" id="GO:0005549">
    <property type="term" value="F:odorant binding"/>
    <property type="evidence" value="ECO:0007669"/>
    <property type="project" value="InterPro"/>
</dbReference>
<reference evidence="10" key="1">
    <citation type="submission" date="2020-02" db="EMBL/GenBank/DDBJ databases">
        <title>Relaxed selection underlies rapid genomic changes in the transitions from sociality to social parasitism in ants.</title>
        <authorList>
            <person name="Bi X."/>
        </authorList>
    </citation>
    <scope>NUCLEOTIDE SEQUENCE</scope>
    <source>
        <strain evidence="10">BGI-DK2013a</strain>
        <tissue evidence="10">Whole body</tissue>
    </source>
</reference>
<protein>
    <submittedName>
        <fullName evidence="10">OR4 protein</fullName>
    </submittedName>
</protein>
<evidence type="ECO:0000256" key="6">
    <source>
        <dbReference type="ARBA" id="ARBA00023136"/>
    </source>
</evidence>
<feature type="transmembrane region" description="Helical" evidence="9">
    <location>
        <begin position="340"/>
        <end position="356"/>
    </location>
</feature>
<dbReference type="PANTHER" id="PTHR21137:SF42">
    <property type="entry name" value="ODORANT RECEPTOR 83A"/>
    <property type="match status" value="1"/>
</dbReference>
<feature type="non-terminal residue" evidence="10">
    <location>
        <position position="1"/>
    </location>
</feature>
<evidence type="ECO:0000256" key="9">
    <source>
        <dbReference type="SAM" id="Phobius"/>
    </source>
</evidence>
<dbReference type="GO" id="GO:0005886">
    <property type="term" value="C:plasma membrane"/>
    <property type="evidence" value="ECO:0007669"/>
    <property type="project" value="TreeGrafter"/>
</dbReference>
<keyword evidence="3 9" id="KW-0812">Transmembrane</keyword>
<keyword evidence="5 9" id="KW-1133">Transmembrane helix</keyword>
<evidence type="ECO:0000256" key="2">
    <source>
        <dbReference type="ARBA" id="ARBA00022606"/>
    </source>
</evidence>
<keyword evidence="2" id="KW-0716">Sensory transduction</keyword>
<evidence type="ECO:0000256" key="7">
    <source>
        <dbReference type="ARBA" id="ARBA00023170"/>
    </source>
</evidence>
<dbReference type="AlphaFoldDB" id="A0A836EYM1"/>
<feature type="transmembrane region" description="Helical" evidence="9">
    <location>
        <begin position="511"/>
        <end position="530"/>
    </location>
</feature>
<feature type="transmembrane region" description="Helical" evidence="9">
    <location>
        <begin position="211"/>
        <end position="238"/>
    </location>
</feature>
<evidence type="ECO:0000256" key="1">
    <source>
        <dbReference type="ARBA" id="ARBA00004141"/>
    </source>
</evidence>
<comment type="caution">
    <text evidence="10">The sequence shown here is derived from an EMBL/GenBank/DDBJ whole genome shotgun (WGS) entry which is preliminary data.</text>
</comment>
<dbReference type="GO" id="GO:0004984">
    <property type="term" value="F:olfactory receptor activity"/>
    <property type="evidence" value="ECO:0007669"/>
    <property type="project" value="InterPro"/>
</dbReference>
<proteinExistence type="predicted"/>
<dbReference type="Proteomes" id="UP000667349">
    <property type="component" value="Unassembled WGS sequence"/>
</dbReference>
<evidence type="ECO:0000313" key="10">
    <source>
        <dbReference type="EMBL" id="KAG5309835.1"/>
    </source>
</evidence>
<evidence type="ECO:0000256" key="5">
    <source>
        <dbReference type="ARBA" id="ARBA00022989"/>
    </source>
</evidence>
<name>A0A836EYM1_9HYME</name>
<evidence type="ECO:0000256" key="3">
    <source>
        <dbReference type="ARBA" id="ARBA00022692"/>
    </source>
</evidence>
<dbReference type="Pfam" id="PF02949">
    <property type="entry name" value="7tm_6"/>
    <property type="match status" value="2"/>
</dbReference>